<dbReference type="GO" id="GO:0031640">
    <property type="term" value="P:killing of cells of another organism"/>
    <property type="evidence" value="ECO:0007669"/>
    <property type="project" value="UniProtKB-KW"/>
</dbReference>
<proteinExistence type="inferred from homology"/>
<dbReference type="Proteomes" id="UP000295192">
    <property type="component" value="Unassembled WGS sequence"/>
</dbReference>
<evidence type="ECO:0000256" key="9">
    <source>
        <dbReference type="ARBA" id="ARBA00023157"/>
    </source>
</evidence>
<evidence type="ECO:0000313" key="15">
    <source>
        <dbReference type="Proteomes" id="UP000295192"/>
    </source>
</evidence>
<dbReference type="SMART" id="SM00263">
    <property type="entry name" value="LYZ1"/>
    <property type="match status" value="1"/>
</dbReference>
<keyword evidence="10" id="KW-0378">Hydrolase</keyword>
<dbReference type="InterPro" id="IPR023346">
    <property type="entry name" value="Lysozyme-like_dom_sf"/>
</dbReference>
<dbReference type="FunFam" id="1.10.530.10:FF:000001">
    <property type="entry name" value="Lysozyme C"/>
    <property type="match status" value="1"/>
</dbReference>
<evidence type="ECO:0000313" key="14">
    <source>
        <dbReference type="EMBL" id="TDG50975.1"/>
    </source>
</evidence>
<keyword evidence="10" id="KW-0326">Glycosidase</keyword>
<dbReference type="GO" id="GO:0003796">
    <property type="term" value="F:lysozyme activity"/>
    <property type="evidence" value="ECO:0007669"/>
    <property type="project" value="UniProtKB-EC"/>
</dbReference>
<dbReference type="InterPro" id="IPR019799">
    <property type="entry name" value="Glyco_hydro_22_CS"/>
</dbReference>
<keyword evidence="9" id="KW-1015">Disulfide bond</keyword>
<dbReference type="Gene3D" id="1.10.530.10">
    <property type="match status" value="1"/>
</dbReference>
<evidence type="ECO:0000256" key="8">
    <source>
        <dbReference type="ARBA" id="ARBA00022729"/>
    </source>
</evidence>
<dbReference type="CDD" id="cd16899">
    <property type="entry name" value="LYZ_C_invert"/>
    <property type="match status" value="1"/>
</dbReference>
<dbReference type="InterPro" id="IPR012943">
    <property type="entry name" value="Cnn_1N"/>
</dbReference>
<dbReference type="EMBL" id="LSRL02000012">
    <property type="protein sequence ID" value="TDG50975.1"/>
    <property type="molecule type" value="Genomic_DNA"/>
</dbReference>
<evidence type="ECO:0000256" key="1">
    <source>
        <dbReference type="ARBA" id="ARBA00000632"/>
    </source>
</evidence>
<dbReference type="PANTHER" id="PTHR11407">
    <property type="entry name" value="LYSOZYME C"/>
    <property type="match status" value="1"/>
</dbReference>
<dbReference type="InterPro" id="IPR001916">
    <property type="entry name" value="Glyco_hydro_22"/>
</dbReference>
<evidence type="ECO:0000256" key="10">
    <source>
        <dbReference type="ARBA" id="ARBA00023295"/>
    </source>
</evidence>
<dbReference type="GO" id="GO:0005737">
    <property type="term" value="C:cytoplasm"/>
    <property type="evidence" value="ECO:0007669"/>
    <property type="project" value="UniProtKB-SubCell"/>
</dbReference>
<comment type="similarity">
    <text evidence="3 11">Belongs to the glycosyl hydrolase 22 family.</text>
</comment>
<sequence>MCLLGFSSMLALRLEPCELAGQLYILDVPKVELPLWLCIADFESRFNTHVIGRANSDGSRDYGLFQISDRYWCAPPEETPYHAFNECNVNCTELLSDNITSAVRCARLIRKQQGWTAWSVYAEFCNGTLTDADDTSPGGLQDVTLENSYTSFDAARAPGGIHSPMQGRSVRELEEQMSALRKENFNLKLRIYFMEEGQHGSRGGKPPADSPAKQLIDSKIEIEILRKRVDEKTELLKDAARAISQHEEMQKKADMESQALIEQMQQYIQQLENSVKQKASKSSVSSLETEKLKALEAEIQNLESALLEADSRETEAKRNQELLSTELAEKQETLVACEAKIEELAIKNAKLLEELDRQNNSNQQSNQTIMRQKFELSASENENKRLLDELSIAQHEIELQNKWIGDAVSVLDVQRKTIKLMEDMNTEKDDAQRRLFIRLVEYESMIKKQSYEVNIVRREKQFYQDLSNKLQYCDRMNYLERVAFVQPIHFNKFREISNRSPNFSAISILFNNQDPLTAKQVRHLYYSMPEHCRPVTMPLSVAAPSTAFYNYSLPPFNGLRELLCRWCWCSMQSPN</sequence>
<feature type="domain" description="Glycosyl hydrolases family 22 (GH22)" evidence="13">
    <location>
        <begin position="87"/>
        <end position="105"/>
    </location>
</feature>
<evidence type="ECO:0000256" key="6">
    <source>
        <dbReference type="ARBA" id="ARBA00022529"/>
    </source>
</evidence>
<organism evidence="14 15">
    <name type="scientific">Drosophila navojoa</name>
    <name type="common">Fruit fly</name>
    <dbReference type="NCBI Taxonomy" id="7232"/>
    <lineage>
        <taxon>Eukaryota</taxon>
        <taxon>Metazoa</taxon>
        <taxon>Ecdysozoa</taxon>
        <taxon>Arthropoda</taxon>
        <taxon>Hexapoda</taxon>
        <taxon>Insecta</taxon>
        <taxon>Pterygota</taxon>
        <taxon>Neoptera</taxon>
        <taxon>Endopterygota</taxon>
        <taxon>Diptera</taxon>
        <taxon>Brachycera</taxon>
        <taxon>Muscomorpha</taxon>
        <taxon>Ephydroidea</taxon>
        <taxon>Drosophilidae</taxon>
        <taxon>Drosophila</taxon>
    </lineage>
</organism>
<feature type="coiled-coil region" evidence="12">
    <location>
        <begin position="222"/>
        <end position="396"/>
    </location>
</feature>
<keyword evidence="12" id="KW-0175">Coiled coil</keyword>
<dbReference type="EC" id="3.2.1.17" evidence="4"/>
<protein>
    <recommendedName>
        <fullName evidence="4">lysozyme</fullName>
        <ecNumber evidence="4">3.2.1.17</ecNumber>
    </recommendedName>
</protein>
<reference evidence="14 15" key="1">
    <citation type="journal article" date="2019" name="J. Hered.">
        <title>An Improved Genome Assembly for Drosophila navojoa, the Basal Species in the mojavensis Cluster.</title>
        <authorList>
            <person name="Vanderlinde T."/>
            <person name="Dupim E.G."/>
            <person name="Nazario-Yepiz N.O."/>
            <person name="Carvalho A.B."/>
        </authorList>
    </citation>
    <scope>NUCLEOTIDE SEQUENCE [LARGE SCALE GENOMIC DNA]</scope>
    <source>
        <strain evidence="14">Navoj_Jal97</strain>
        <tissue evidence="14">Whole organism</tissue>
    </source>
</reference>
<dbReference type="STRING" id="7232.A0A484BSY4"/>
<dbReference type="AlphaFoldDB" id="A0A484BSY4"/>
<dbReference type="GO" id="GO:0005815">
    <property type="term" value="C:microtubule organizing center"/>
    <property type="evidence" value="ECO:0007669"/>
    <property type="project" value="InterPro"/>
</dbReference>
<accession>A0A484BSY4</accession>
<dbReference type="PROSITE" id="PS00128">
    <property type="entry name" value="GLYCOSYL_HYDROL_F22_1"/>
    <property type="match status" value="1"/>
</dbReference>
<evidence type="ECO:0000256" key="5">
    <source>
        <dbReference type="ARBA" id="ARBA00022490"/>
    </source>
</evidence>
<dbReference type="GO" id="GO:0042742">
    <property type="term" value="P:defense response to bacterium"/>
    <property type="evidence" value="ECO:0007669"/>
    <property type="project" value="UniProtKB-KW"/>
</dbReference>
<dbReference type="Pfam" id="PF07989">
    <property type="entry name" value="Cnn_1N"/>
    <property type="match status" value="1"/>
</dbReference>
<dbReference type="PROSITE" id="PS51348">
    <property type="entry name" value="GLYCOSYL_HYDROL_F22_2"/>
    <property type="match status" value="1"/>
</dbReference>
<keyword evidence="8" id="KW-0732">Signal</keyword>
<dbReference type="PRINTS" id="PR00135">
    <property type="entry name" value="LYZLACT"/>
</dbReference>
<evidence type="ECO:0000256" key="4">
    <source>
        <dbReference type="ARBA" id="ARBA00012732"/>
    </source>
</evidence>
<keyword evidence="6" id="KW-0929">Antimicrobial</keyword>
<evidence type="ECO:0000256" key="7">
    <source>
        <dbReference type="ARBA" id="ARBA00022638"/>
    </source>
</evidence>
<evidence type="ECO:0000256" key="2">
    <source>
        <dbReference type="ARBA" id="ARBA00004496"/>
    </source>
</evidence>
<keyword evidence="7" id="KW-0081">Bacteriolytic enzyme</keyword>
<keyword evidence="15" id="KW-1185">Reference proteome</keyword>
<dbReference type="OrthoDB" id="17373at2759"/>
<evidence type="ECO:0000256" key="12">
    <source>
        <dbReference type="SAM" id="Coils"/>
    </source>
</evidence>
<gene>
    <name evidence="14" type="ORF">AWZ03_002630</name>
</gene>
<evidence type="ECO:0000256" key="11">
    <source>
        <dbReference type="RuleBase" id="RU004440"/>
    </source>
</evidence>
<keyword evidence="5" id="KW-0963">Cytoplasm</keyword>
<evidence type="ECO:0000256" key="3">
    <source>
        <dbReference type="ARBA" id="ARBA00010859"/>
    </source>
</evidence>
<evidence type="ECO:0000259" key="13">
    <source>
        <dbReference type="PROSITE" id="PS00128"/>
    </source>
</evidence>
<comment type="subcellular location">
    <subcellularLocation>
        <location evidence="2">Cytoplasm</location>
    </subcellularLocation>
</comment>
<dbReference type="PANTHER" id="PTHR11407:SF36">
    <property type="entry name" value="GEO02684P1-RELATED"/>
    <property type="match status" value="1"/>
</dbReference>
<comment type="caution">
    <text evidence="14">The sequence shown here is derived from an EMBL/GenBank/DDBJ whole genome shotgun (WGS) entry which is preliminary data.</text>
</comment>
<dbReference type="Pfam" id="PF00062">
    <property type="entry name" value="Lys"/>
    <property type="match status" value="1"/>
</dbReference>
<dbReference type="SUPFAM" id="SSF53955">
    <property type="entry name" value="Lysozyme-like"/>
    <property type="match status" value="1"/>
</dbReference>
<name>A0A484BSY4_DRONA</name>
<comment type="catalytic activity">
    <reaction evidence="1">
        <text>Hydrolysis of (1-&gt;4)-beta-linkages between N-acetylmuramic acid and N-acetyl-D-glucosamine residues in a peptidoglycan and between N-acetyl-D-glucosamine residues in chitodextrins.</text>
        <dbReference type="EC" id="3.2.1.17"/>
    </reaction>
</comment>